<dbReference type="Pfam" id="PF07593">
    <property type="entry name" value="UnbV_ASPIC"/>
    <property type="match status" value="1"/>
</dbReference>
<proteinExistence type="predicted"/>
<dbReference type="Proteomes" id="UP001157974">
    <property type="component" value="Unassembled WGS sequence"/>
</dbReference>
<sequence length="572" mass="64060">MDAWSLLLVLGLICVASASRSLRIPVFEEVGDRFGLRNYTQSPKKTEFKLENKYWGMTLCDVNRDGRYEMILGNHGDGLEFWWADDNDSYEFQSPGLYRRDIHGTACADLDNDGDLDVIVTRGGRNGSAPGTGLILEALPPRDFQKLDEGGGEKFGLGEQFIRGRSTAFFDAKGNGHLDLLYVNRRIPRATDGIHLFYENMGNGQFVGRKVGFELTNAAWFSLVDYNEDGYMDIILMLWTSIELWRGTGRFTFVKVENAFPNGGADVTGAHCNCEIDFDGDGDMDLYMARGRRQENKVVSDILWEKRDNIYYPISEERGLPVGGRHYHATCGDFNNDGHVDIFVSRATLFKPPQIPDLLLMNLGDGSFRSVPGTALDRNLPPNSDGNNAMAYDHNLDGRLDLLVGRKNASWSFYENTSTRARNFNYILVRVGAPRASVFYPVVKRNPLNAMVKVTCDGVVHLRRVAASGQSHSQSYFDTLHFGLGSCRNVQKVEVKYARGVTVQRTGNLGANRIFESGLYFPCLPNKAGKGCKETILPCLTKKWLGYSNIEYEETTSPDMDPIYCPMTGPQF</sequence>
<dbReference type="EMBL" id="JAMWBK010000011">
    <property type="protein sequence ID" value="KAJ8901248.1"/>
    <property type="molecule type" value="Genomic_DNA"/>
</dbReference>
<dbReference type="InterPro" id="IPR011519">
    <property type="entry name" value="UnbV_ASPIC"/>
</dbReference>
<dbReference type="SUPFAM" id="SSF69318">
    <property type="entry name" value="Integrin alpha N-terminal domain"/>
    <property type="match status" value="2"/>
</dbReference>
<evidence type="ECO:0000313" key="5">
    <source>
        <dbReference type="Proteomes" id="UP001157974"/>
    </source>
</evidence>
<keyword evidence="1 2" id="KW-0732">Signal</keyword>
<feature type="signal peptide" evidence="2">
    <location>
        <begin position="1"/>
        <end position="18"/>
    </location>
</feature>
<gene>
    <name evidence="4" type="ORF">NDN08_007097</name>
</gene>
<organism evidence="4 5">
    <name type="scientific">Rhodosorus marinus</name>
    <dbReference type="NCBI Taxonomy" id="101924"/>
    <lineage>
        <taxon>Eukaryota</taxon>
        <taxon>Rhodophyta</taxon>
        <taxon>Stylonematophyceae</taxon>
        <taxon>Stylonematales</taxon>
        <taxon>Stylonemataceae</taxon>
        <taxon>Rhodosorus</taxon>
    </lineage>
</organism>
<evidence type="ECO:0000313" key="4">
    <source>
        <dbReference type="EMBL" id="KAJ8901248.1"/>
    </source>
</evidence>
<evidence type="ECO:0000256" key="1">
    <source>
        <dbReference type="ARBA" id="ARBA00022729"/>
    </source>
</evidence>
<dbReference type="AlphaFoldDB" id="A0AAV8UFJ5"/>
<dbReference type="Gene3D" id="2.130.10.130">
    <property type="entry name" value="Integrin alpha, N-terminal"/>
    <property type="match status" value="1"/>
</dbReference>
<dbReference type="PANTHER" id="PTHR46580:SF4">
    <property type="entry name" value="ATP_GTP-BINDING PROTEIN"/>
    <property type="match status" value="1"/>
</dbReference>
<dbReference type="InterPro" id="IPR028994">
    <property type="entry name" value="Integrin_alpha_N"/>
</dbReference>
<dbReference type="PANTHER" id="PTHR46580">
    <property type="entry name" value="SENSOR KINASE-RELATED"/>
    <property type="match status" value="1"/>
</dbReference>
<accession>A0AAV8UFJ5</accession>
<name>A0AAV8UFJ5_9RHOD</name>
<evidence type="ECO:0000256" key="2">
    <source>
        <dbReference type="SAM" id="SignalP"/>
    </source>
</evidence>
<comment type="caution">
    <text evidence="4">The sequence shown here is derived from an EMBL/GenBank/DDBJ whole genome shotgun (WGS) entry which is preliminary data.</text>
</comment>
<protein>
    <recommendedName>
        <fullName evidence="3">ASPIC/UnbV domain-containing protein</fullName>
    </recommendedName>
</protein>
<feature type="chain" id="PRO_5043776338" description="ASPIC/UnbV domain-containing protein" evidence="2">
    <location>
        <begin position="19"/>
        <end position="572"/>
    </location>
</feature>
<evidence type="ECO:0000259" key="3">
    <source>
        <dbReference type="Pfam" id="PF07593"/>
    </source>
</evidence>
<keyword evidence="5" id="KW-1185">Reference proteome</keyword>
<dbReference type="InterPro" id="IPR013517">
    <property type="entry name" value="FG-GAP"/>
</dbReference>
<reference evidence="4 5" key="1">
    <citation type="journal article" date="2023" name="Nat. Commun.">
        <title>Origin of minicircular mitochondrial genomes in red algae.</title>
        <authorList>
            <person name="Lee Y."/>
            <person name="Cho C.H."/>
            <person name="Lee Y.M."/>
            <person name="Park S.I."/>
            <person name="Yang J.H."/>
            <person name="West J.A."/>
            <person name="Bhattacharya D."/>
            <person name="Yoon H.S."/>
        </authorList>
    </citation>
    <scope>NUCLEOTIDE SEQUENCE [LARGE SCALE GENOMIC DNA]</scope>
    <source>
        <strain evidence="4 5">CCMP1338</strain>
        <tissue evidence="4">Whole cell</tissue>
    </source>
</reference>
<feature type="domain" description="ASPIC/UnbV" evidence="3">
    <location>
        <begin position="449"/>
        <end position="514"/>
    </location>
</feature>
<dbReference type="Pfam" id="PF13517">
    <property type="entry name" value="FG-GAP_3"/>
    <property type="match status" value="2"/>
</dbReference>